<dbReference type="EMBL" id="JBAMZL010000008">
    <property type="protein sequence ID" value="KAL0513766.1"/>
    <property type="molecule type" value="Genomic_DNA"/>
</dbReference>
<accession>A0AAW3AWU9</accession>
<reference evidence="1 2" key="1">
    <citation type="submission" date="2024-02" db="EMBL/GenBank/DDBJ databases">
        <title>FIRST GENOME SEQUENCES OF Leishmania (Viannia) shawi, Leishmania (Viannia) lindenbergi AND Leishmania (Viannia) utingensis.</title>
        <authorList>
            <person name="Resadore F."/>
            <person name="Custodio M.G.F."/>
            <person name="Boite M.C."/>
            <person name="Cupolillo E."/>
            <person name="Ferreira G.E.M."/>
        </authorList>
    </citation>
    <scope>NUCLEOTIDE SEQUENCE [LARGE SCALE GENOMIC DNA]</scope>
    <source>
        <strain evidence="1 2">ITUB/BR/1977/M4964</strain>
    </source>
</reference>
<sequence>MKADASSFQALLVAVAARQWFNDMLGPLGYQFRFNSFCGYNTHFEHCSDARMRHTIVDVYHHNFLELMRQGTRLYTGGEVTSIT</sequence>
<keyword evidence="2" id="KW-1185">Reference proteome</keyword>
<name>A0AAW3AWU9_9TRYP</name>
<evidence type="ECO:0000313" key="2">
    <source>
        <dbReference type="Proteomes" id="UP001482455"/>
    </source>
</evidence>
<gene>
    <name evidence="1" type="ORF">Q4I30_001217</name>
</gene>
<dbReference type="AlphaFoldDB" id="A0AAW3AWU9"/>
<dbReference type="Proteomes" id="UP001482455">
    <property type="component" value="Unassembled WGS sequence"/>
</dbReference>
<protein>
    <submittedName>
        <fullName evidence="1">Uncharacterized protein</fullName>
    </submittedName>
</protein>
<comment type="caution">
    <text evidence="1">The sequence shown here is derived from an EMBL/GenBank/DDBJ whole genome shotgun (WGS) entry which is preliminary data.</text>
</comment>
<proteinExistence type="predicted"/>
<organism evidence="1 2">
    <name type="scientific">Leishmania utingensis</name>
    <dbReference type="NCBI Taxonomy" id="653362"/>
    <lineage>
        <taxon>Eukaryota</taxon>
        <taxon>Discoba</taxon>
        <taxon>Euglenozoa</taxon>
        <taxon>Kinetoplastea</taxon>
        <taxon>Metakinetoplastina</taxon>
        <taxon>Trypanosomatida</taxon>
        <taxon>Trypanosomatidae</taxon>
        <taxon>Leishmaniinae</taxon>
        <taxon>Leishmania</taxon>
    </lineage>
</organism>
<evidence type="ECO:0000313" key="1">
    <source>
        <dbReference type="EMBL" id="KAL0513766.1"/>
    </source>
</evidence>